<evidence type="ECO:0000313" key="12">
    <source>
        <dbReference type="Proteomes" id="UP000238196"/>
    </source>
</evidence>
<dbReference type="FunFam" id="1.10.287.950:FF:000001">
    <property type="entry name" value="Methyl-accepting chemotaxis sensory transducer"/>
    <property type="match status" value="1"/>
</dbReference>
<name>A0A2S5KV08_9PROT</name>
<dbReference type="Proteomes" id="UP000238196">
    <property type="component" value="Unassembled WGS sequence"/>
</dbReference>
<organism evidence="11 12">
    <name type="scientific">Proteobacteria bacterium 228</name>
    <dbReference type="NCBI Taxonomy" id="2083153"/>
    <lineage>
        <taxon>Bacteria</taxon>
        <taxon>Pseudomonadati</taxon>
        <taxon>Pseudomonadota</taxon>
    </lineage>
</organism>
<dbReference type="CDD" id="cd11386">
    <property type="entry name" value="MCP_signal"/>
    <property type="match status" value="1"/>
</dbReference>
<evidence type="ECO:0000313" key="11">
    <source>
        <dbReference type="EMBL" id="PPC78701.1"/>
    </source>
</evidence>
<feature type="domain" description="T-SNARE coiled-coil homology" evidence="9">
    <location>
        <begin position="579"/>
        <end position="641"/>
    </location>
</feature>
<dbReference type="InterPro" id="IPR000727">
    <property type="entry name" value="T_SNARE_dom"/>
</dbReference>
<dbReference type="InterPro" id="IPR004089">
    <property type="entry name" value="MCPsignal_dom"/>
</dbReference>
<evidence type="ECO:0000256" key="7">
    <source>
        <dbReference type="SAM" id="Phobius"/>
    </source>
</evidence>
<dbReference type="PROSITE" id="PS50192">
    <property type="entry name" value="T_SNARE"/>
    <property type="match status" value="1"/>
</dbReference>
<evidence type="ECO:0000256" key="2">
    <source>
        <dbReference type="ARBA" id="ARBA00022519"/>
    </source>
</evidence>
<dbReference type="Pfam" id="PF00015">
    <property type="entry name" value="MCPsignal"/>
    <property type="match status" value="1"/>
</dbReference>
<evidence type="ECO:0000259" key="10">
    <source>
        <dbReference type="PROSITE" id="PS50885"/>
    </source>
</evidence>
<evidence type="ECO:0000256" key="6">
    <source>
        <dbReference type="SAM" id="Coils"/>
    </source>
</evidence>
<keyword evidence="3 5" id="KW-0807">Transducer</keyword>
<evidence type="ECO:0000256" key="3">
    <source>
        <dbReference type="ARBA" id="ARBA00023224"/>
    </source>
</evidence>
<feature type="transmembrane region" description="Helical" evidence="7">
    <location>
        <begin position="314"/>
        <end position="334"/>
    </location>
</feature>
<dbReference type="PANTHER" id="PTHR32089">
    <property type="entry name" value="METHYL-ACCEPTING CHEMOTAXIS PROTEIN MCPB"/>
    <property type="match status" value="1"/>
</dbReference>
<dbReference type="GO" id="GO:0007165">
    <property type="term" value="P:signal transduction"/>
    <property type="evidence" value="ECO:0007669"/>
    <property type="project" value="UniProtKB-KW"/>
</dbReference>
<dbReference type="PROSITE" id="PS50885">
    <property type="entry name" value="HAMP"/>
    <property type="match status" value="1"/>
</dbReference>
<keyword evidence="7" id="KW-0472">Membrane</keyword>
<dbReference type="AlphaFoldDB" id="A0A2S5KV08"/>
<dbReference type="GO" id="GO:0005886">
    <property type="term" value="C:plasma membrane"/>
    <property type="evidence" value="ECO:0007669"/>
    <property type="project" value="UniProtKB-SubCell"/>
</dbReference>
<comment type="similarity">
    <text evidence="4">Belongs to the methyl-accepting chemotaxis (MCP) protein family.</text>
</comment>
<dbReference type="GO" id="GO:0006935">
    <property type="term" value="P:chemotaxis"/>
    <property type="evidence" value="ECO:0007669"/>
    <property type="project" value="UniProtKB-ARBA"/>
</dbReference>
<evidence type="ECO:0000259" key="9">
    <source>
        <dbReference type="PROSITE" id="PS50192"/>
    </source>
</evidence>
<dbReference type="OrthoDB" id="2489132at2"/>
<reference evidence="11 12" key="1">
    <citation type="submission" date="2018-02" db="EMBL/GenBank/DDBJ databases">
        <title>novel marine gammaproteobacteria from coastal saline agro ecosystem.</title>
        <authorList>
            <person name="Krishnan R."/>
            <person name="Ramesh Kumar N."/>
        </authorList>
    </citation>
    <scope>NUCLEOTIDE SEQUENCE [LARGE SCALE GENOMIC DNA]</scope>
    <source>
        <strain evidence="11 12">228</strain>
    </source>
</reference>
<feature type="domain" description="HAMP" evidence="10">
    <location>
        <begin position="335"/>
        <end position="387"/>
    </location>
</feature>
<dbReference type="SUPFAM" id="SSF58104">
    <property type="entry name" value="Methyl-accepting chemotaxis protein (MCP) signaling domain"/>
    <property type="match status" value="1"/>
</dbReference>
<evidence type="ECO:0000256" key="1">
    <source>
        <dbReference type="ARBA" id="ARBA00004429"/>
    </source>
</evidence>
<sequence>MSLNVSQRIILGFALLLLLLAGIGLTGFNSSGAINSKLRSVTEETTPLLKSSYEQNLHILSAQNALQYFLRSTLPERMDAQRQAFQQEIDAFNSEQQALQEHLPSDSGIRDQLQQASSKAEEYAKLATTLQDQHQQQLVVEEKLRTEKQQVDRKESSLSNILRNYALQSERQFGASGPQIQSNALLQELTRTSTFFARYETSLDIAELAKSLEGQDKSINDRFTDFEQADAKQAAKIKVLVNQIVNSITSDTGLFALYRQQDQLSKDIRSALETADTQLTETLSTLRELINQADQASLQATQAADATITASRGIISAVSAIALVVAILVGWWVVSSIRRPLAEFSTILGKVTEGDLRPRFDTNRKDEFGKLGERLNGLTSTLQQLIMEMTSEASRLAEMAEQNAQISDQSMSAVNQQKLQLTSTATAMTEMESTVNSVAEQAQYTLVSVDNAGQLTDKVKDSVSQTLTSIDVQVQQMIQASKVTQELNKYSQSIGSILDAIGNIAGQTNLLALNAAIEAARAGEQGRGFAVVADEVRTLASRTQASTGEIQQMIEQMRGSITDVVKVMESSQRQTDECASAANAARQTLEEMYQAIATIRDLNLQIASATEQQSSTTQDISHNVLSISEAAERTATGAGRTAQSSQQMLELARNQRQLLQRFTA</sequence>
<feature type="domain" description="Methyl-accepting transducer" evidence="8">
    <location>
        <begin position="392"/>
        <end position="628"/>
    </location>
</feature>
<dbReference type="PANTHER" id="PTHR32089:SF70">
    <property type="entry name" value="ENERGY TAXIS MODULATING METHYL ACCEPTING SENSORY TRANSDUCER"/>
    <property type="match status" value="1"/>
</dbReference>
<keyword evidence="7" id="KW-1133">Transmembrane helix</keyword>
<comment type="caution">
    <text evidence="11">The sequence shown here is derived from an EMBL/GenBank/DDBJ whole genome shotgun (WGS) entry which is preliminary data.</text>
</comment>
<dbReference type="Gene3D" id="1.10.287.950">
    <property type="entry name" value="Methyl-accepting chemotaxis protein"/>
    <property type="match status" value="1"/>
</dbReference>
<dbReference type="Pfam" id="PF00672">
    <property type="entry name" value="HAMP"/>
    <property type="match status" value="1"/>
</dbReference>
<feature type="coiled-coil region" evidence="6">
    <location>
        <begin position="82"/>
        <end position="133"/>
    </location>
</feature>
<protein>
    <submittedName>
        <fullName evidence="11">Methyl-accepting chemotaxis protein</fullName>
    </submittedName>
</protein>
<keyword evidence="6" id="KW-0175">Coiled coil</keyword>
<comment type="subcellular location">
    <subcellularLocation>
        <location evidence="1">Cell inner membrane</location>
        <topology evidence="1">Multi-pass membrane protein</topology>
    </subcellularLocation>
</comment>
<keyword evidence="2" id="KW-1003">Cell membrane</keyword>
<dbReference type="PROSITE" id="PS50111">
    <property type="entry name" value="CHEMOTAXIS_TRANSDUC_2"/>
    <property type="match status" value="1"/>
</dbReference>
<proteinExistence type="inferred from homology"/>
<dbReference type="EMBL" id="PRLP01000012">
    <property type="protein sequence ID" value="PPC78701.1"/>
    <property type="molecule type" value="Genomic_DNA"/>
</dbReference>
<evidence type="ECO:0000259" key="8">
    <source>
        <dbReference type="PROSITE" id="PS50111"/>
    </source>
</evidence>
<accession>A0A2S5KV08</accession>
<evidence type="ECO:0000256" key="5">
    <source>
        <dbReference type="PROSITE-ProRule" id="PRU00284"/>
    </source>
</evidence>
<dbReference type="SMART" id="SM00304">
    <property type="entry name" value="HAMP"/>
    <property type="match status" value="1"/>
</dbReference>
<dbReference type="InterPro" id="IPR003660">
    <property type="entry name" value="HAMP_dom"/>
</dbReference>
<gene>
    <name evidence="11" type="ORF">C4K68_04135</name>
</gene>
<dbReference type="SMART" id="SM00283">
    <property type="entry name" value="MA"/>
    <property type="match status" value="1"/>
</dbReference>
<keyword evidence="7" id="KW-0812">Transmembrane</keyword>
<dbReference type="CDD" id="cd06225">
    <property type="entry name" value="HAMP"/>
    <property type="match status" value="1"/>
</dbReference>
<keyword evidence="2" id="KW-0997">Cell inner membrane</keyword>
<evidence type="ECO:0000256" key="4">
    <source>
        <dbReference type="ARBA" id="ARBA00029447"/>
    </source>
</evidence>